<dbReference type="RefSeq" id="WP_314519374.1">
    <property type="nucleotide sequence ID" value="NZ_JASJOU010000022.1"/>
</dbReference>
<dbReference type="Proteomes" id="UP001232063">
    <property type="component" value="Unassembled WGS sequence"/>
</dbReference>
<dbReference type="Gene3D" id="1.40.20.10">
    <property type="entry name" value="CHAD domain"/>
    <property type="match status" value="1"/>
</dbReference>
<dbReference type="EMBL" id="JASJOU010000022">
    <property type="protein sequence ID" value="MDJ1506435.1"/>
    <property type="molecule type" value="Genomic_DNA"/>
</dbReference>
<reference evidence="2" key="1">
    <citation type="submission" date="2023-05" db="EMBL/GenBank/DDBJ databases">
        <authorList>
            <person name="Zhang X."/>
        </authorList>
    </citation>
    <scope>NUCLEOTIDE SEQUENCE</scope>
    <source>
        <strain evidence="2">BD1B2-1</strain>
    </source>
</reference>
<dbReference type="Pfam" id="PF05235">
    <property type="entry name" value="CHAD"/>
    <property type="match status" value="1"/>
</dbReference>
<name>A0AAE3RAV3_9BACT</name>
<dbReference type="InterPro" id="IPR007899">
    <property type="entry name" value="CHAD_dom"/>
</dbReference>
<comment type="caution">
    <text evidence="2">The sequence shown here is derived from an EMBL/GenBank/DDBJ whole genome shotgun (WGS) entry which is preliminary data.</text>
</comment>
<evidence type="ECO:0000313" key="3">
    <source>
        <dbReference type="Proteomes" id="UP001232063"/>
    </source>
</evidence>
<accession>A0AAE3RAV3</accession>
<dbReference type="PANTHER" id="PTHR39339:SF1">
    <property type="entry name" value="CHAD DOMAIN-CONTAINING PROTEIN"/>
    <property type="match status" value="1"/>
</dbReference>
<protein>
    <submittedName>
        <fullName evidence="2">CHAD domain-containing protein</fullName>
    </submittedName>
</protein>
<sequence>MSFTKSILTQWNKQHNSFEKSLAVVQKELSSRAVHQLRVSIKKLRAFIKLTELVTKEKEHSERLPSTSYLFRMLGKYRELDLQLAAVSDADCPVFKSHLQHLKMQTAHEIKAMLTHFQEKEITKLDTIIKTHLETKADKQALKKTKQYIREKDKNTQNQKEYFAKNTHLIRKRLKNIGYWLQVIPDQKILRQSTLKKLHQIVSMLGLAHDAQVLGIRIKHFRKDYLVKGNSEIKILQQLERKTKKHSKRYIHNARQMYYLLNIK</sequence>
<proteinExistence type="predicted"/>
<dbReference type="AlphaFoldDB" id="A0AAE3RAV3"/>
<keyword evidence="3" id="KW-1185">Reference proteome</keyword>
<evidence type="ECO:0000313" key="2">
    <source>
        <dbReference type="EMBL" id="MDJ1506435.1"/>
    </source>
</evidence>
<dbReference type="PANTHER" id="PTHR39339">
    <property type="entry name" value="SLR1444 PROTEIN"/>
    <property type="match status" value="1"/>
</dbReference>
<evidence type="ECO:0000259" key="1">
    <source>
        <dbReference type="SMART" id="SM00880"/>
    </source>
</evidence>
<gene>
    <name evidence="2" type="ORF">QNI22_37645</name>
</gene>
<feature type="domain" description="CHAD" evidence="1">
    <location>
        <begin position="10"/>
        <end position="253"/>
    </location>
</feature>
<organism evidence="2 3">
    <name type="scientific">Xanthocytophaga agilis</name>
    <dbReference type="NCBI Taxonomy" id="3048010"/>
    <lineage>
        <taxon>Bacteria</taxon>
        <taxon>Pseudomonadati</taxon>
        <taxon>Bacteroidota</taxon>
        <taxon>Cytophagia</taxon>
        <taxon>Cytophagales</taxon>
        <taxon>Rhodocytophagaceae</taxon>
        <taxon>Xanthocytophaga</taxon>
    </lineage>
</organism>
<dbReference type="SMART" id="SM00880">
    <property type="entry name" value="CHAD"/>
    <property type="match status" value="1"/>
</dbReference>
<dbReference type="InterPro" id="IPR038186">
    <property type="entry name" value="CHAD_dom_sf"/>
</dbReference>